<dbReference type="PANTHER" id="PTHR14344:SF3">
    <property type="entry name" value="WD REPEAT-CONTAINING PROTEIN 6"/>
    <property type="match status" value="1"/>
</dbReference>
<evidence type="ECO:0000256" key="6">
    <source>
        <dbReference type="ARBA" id="ARBA00038255"/>
    </source>
</evidence>
<keyword evidence="5" id="KW-0677">Repeat</keyword>
<reference evidence="7 8" key="1">
    <citation type="submission" date="2022-12" db="EMBL/GenBank/DDBJ databases">
        <title>Genomic features and morphological characterization of a novel Knufia sp. strain isolated from spacecraft assembly facility.</title>
        <authorList>
            <person name="Teixeira M."/>
            <person name="Chander A.M."/>
            <person name="Stajich J.E."/>
            <person name="Venkateswaran K."/>
        </authorList>
    </citation>
    <scope>NUCLEOTIDE SEQUENCE [LARGE SCALE GENOMIC DNA]</scope>
    <source>
        <strain evidence="7 8">FJI-L2-BK-P2</strain>
    </source>
</reference>
<dbReference type="SUPFAM" id="SSF101908">
    <property type="entry name" value="Putative isomerase YbhE"/>
    <property type="match status" value="1"/>
</dbReference>
<comment type="subcellular location">
    <subcellularLocation>
        <location evidence="1">Cytoplasm</location>
    </subcellularLocation>
</comment>
<evidence type="ECO:0000256" key="3">
    <source>
        <dbReference type="ARBA" id="ARBA00022574"/>
    </source>
</evidence>
<evidence type="ECO:0000256" key="4">
    <source>
        <dbReference type="ARBA" id="ARBA00022694"/>
    </source>
</evidence>
<proteinExistence type="inferred from homology"/>
<name>A0AAN8I836_9EURO</name>
<evidence type="ECO:0000313" key="8">
    <source>
        <dbReference type="Proteomes" id="UP001316803"/>
    </source>
</evidence>
<keyword evidence="8" id="KW-1185">Reference proteome</keyword>
<sequence>MAAEILLLGSRAGALAVFTDINDRIAFASPTICRRRVHGQDTVTSIAVLKEAPNSSNDELFFLTTGRDGTCCALQLDLGRFDKKNDKKTPAHIRIVHQATPPLGPNIEGAKVINRSGTVPKLLLYGFSSKQFVVWDEMNQTQVMAVACGGAHRSWHFRPDESTSDAGTFVWTQAGTFMSYQQTEADHKVIQPGGHGREIKALAVHYTGGSKWLVATGSEDTDIRLFEYMDDEGEPNLKSIAVIRKHTTGLQDLHFSPDGSTLISAAGMEEMFSWHLSPIPVLRQGVVFAGALPRTDEQSDARIMSFDVMPQEGGPGDNSLLIVAAFSNGKVKTIQYSPEAYTEAATFTVLHQLDLGTICLTQAHFLPTSTTDVSRALIGATNGFLTATPTSDQKSSPFVSSPTTTSHKVHQNSITAMAATNLTPNHTLITTGGDDNSLALTITHDPSNLPPTITTKPRFQTLTIPKAHAAALTALAVIEVAVPDSAIDSGSPFQNKHFLLITAGNDQIVASWHVKVDTAALRAVEAATADSAGLGTGTAGEAGQDLEHLHITLLEEKYTNVADISGIAILQKDPSGIVDHDIRSVQVMIVGVGMEVLEVEVPRLEGV</sequence>
<dbReference type="Proteomes" id="UP001316803">
    <property type="component" value="Unassembled WGS sequence"/>
</dbReference>
<evidence type="ECO:0000256" key="2">
    <source>
        <dbReference type="ARBA" id="ARBA00022490"/>
    </source>
</evidence>
<evidence type="ECO:0000256" key="5">
    <source>
        <dbReference type="ARBA" id="ARBA00022737"/>
    </source>
</evidence>
<evidence type="ECO:0000256" key="1">
    <source>
        <dbReference type="ARBA" id="ARBA00004496"/>
    </source>
</evidence>
<accession>A0AAN8I836</accession>
<gene>
    <name evidence="7" type="primary">WDR6</name>
    <name evidence="7" type="ORF">OHC33_006262</name>
</gene>
<dbReference type="PANTHER" id="PTHR14344">
    <property type="entry name" value="WD REPEAT PROTEIN"/>
    <property type="match status" value="1"/>
</dbReference>
<dbReference type="InterPro" id="IPR001680">
    <property type="entry name" value="WD40_rpt"/>
</dbReference>
<dbReference type="AlphaFoldDB" id="A0AAN8I836"/>
<protein>
    <submittedName>
        <fullName evidence="7">WD repeat-containing protein 6</fullName>
    </submittedName>
</protein>
<organism evidence="7 8">
    <name type="scientific">Knufia fluminis</name>
    <dbReference type="NCBI Taxonomy" id="191047"/>
    <lineage>
        <taxon>Eukaryota</taxon>
        <taxon>Fungi</taxon>
        <taxon>Dikarya</taxon>
        <taxon>Ascomycota</taxon>
        <taxon>Pezizomycotina</taxon>
        <taxon>Eurotiomycetes</taxon>
        <taxon>Chaetothyriomycetidae</taxon>
        <taxon>Chaetothyriales</taxon>
        <taxon>Trichomeriaceae</taxon>
        <taxon>Knufia</taxon>
    </lineage>
</organism>
<keyword evidence="2" id="KW-0963">Cytoplasm</keyword>
<dbReference type="Pfam" id="PF00400">
    <property type="entry name" value="WD40"/>
    <property type="match status" value="2"/>
</dbReference>
<dbReference type="InterPro" id="IPR051973">
    <property type="entry name" value="tRNA_Anticodon_Mtase-Reg"/>
</dbReference>
<keyword evidence="3" id="KW-0853">WD repeat</keyword>
<comment type="caution">
    <text evidence="7">The sequence shown here is derived from an EMBL/GenBank/DDBJ whole genome shotgun (WGS) entry which is preliminary data.</text>
</comment>
<dbReference type="GO" id="GO:0030488">
    <property type="term" value="P:tRNA methylation"/>
    <property type="evidence" value="ECO:0007669"/>
    <property type="project" value="TreeGrafter"/>
</dbReference>
<dbReference type="Gene3D" id="2.130.10.10">
    <property type="entry name" value="YVTN repeat-like/Quinoprotein amine dehydrogenase"/>
    <property type="match status" value="2"/>
</dbReference>
<dbReference type="SMART" id="SM00320">
    <property type="entry name" value="WD40"/>
    <property type="match status" value="4"/>
</dbReference>
<dbReference type="GO" id="GO:0005737">
    <property type="term" value="C:cytoplasm"/>
    <property type="evidence" value="ECO:0007669"/>
    <property type="project" value="UniProtKB-SubCell"/>
</dbReference>
<dbReference type="EMBL" id="JAKLMC020000014">
    <property type="protein sequence ID" value="KAK5952670.1"/>
    <property type="molecule type" value="Genomic_DNA"/>
</dbReference>
<dbReference type="InterPro" id="IPR015943">
    <property type="entry name" value="WD40/YVTN_repeat-like_dom_sf"/>
</dbReference>
<evidence type="ECO:0000313" key="7">
    <source>
        <dbReference type="EMBL" id="KAK5952670.1"/>
    </source>
</evidence>
<comment type="similarity">
    <text evidence="6">Belongs to the WD repeat WDR6 family.</text>
</comment>
<keyword evidence="4" id="KW-0819">tRNA processing</keyword>